<accession>A0ACB7W4E4</accession>
<sequence length="122" mass="13979">MNMPSKRARIDPVKVKVIVTRFVKTDALDFKSVVQSLTGKDSMAAEETVPLPIRPTVVKGGKRQVVDQDHVADDYNEDQEQVWNIGEHLLIKPNFVLEEFEDKCFLEAPPLEKMYELWSCFA</sequence>
<comment type="caution">
    <text evidence="1">The sequence shown here is derived from an EMBL/GenBank/DDBJ whole genome shotgun (WGS) entry which is preliminary data.</text>
</comment>
<protein>
    <submittedName>
        <fullName evidence="1">VQ domain-containing protein</fullName>
    </submittedName>
</protein>
<proteinExistence type="predicted"/>
<dbReference type="Proteomes" id="UP000827976">
    <property type="component" value="Chromosome 5"/>
</dbReference>
<name>A0ACB7W4E4_DIOAL</name>
<evidence type="ECO:0000313" key="2">
    <source>
        <dbReference type="Proteomes" id="UP000827976"/>
    </source>
</evidence>
<dbReference type="EMBL" id="CM037015">
    <property type="protein sequence ID" value="KAH7682316.1"/>
    <property type="molecule type" value="Genomic_DNA"/>
</dbReference>
<keyword evidence="2" id="KW-1185">Reference proteome</keyword>
<gene>
    <name evidence="1" type="ORF">IHE45_05G112300</name>
</gene>
<reference evidence="2" key="1">
    <citation type="journal article" date="2022" name="Nat. Commun.">
        <title>Chromosome evolution and the genetic basis of agronomically important traits in greater yam.</title>
        <authorList>
            <person name="Bredeson J.V."/>
            <person name="Lyons J.B."/>
            <person name="Oniyinde I.O."/>
            <person name="Okereke N.R."/>
            <person name="Kolade O."/>
            <person name="Nnabue I."/>
            <person name="Nwadili C.O."/>
            <person name="Hribova E."/>
            <person name="Parker M."/>
            <person name="Nwogha J."/>
            <person name="Shu S."/>
            <person name="Carlson J."/>
            <person name="Kariba R."/>
            <person name="Muthemba S."/>
            <person name="Knop K."/>
            <person name="Barton G.J."/>
            <person name="Sherwood A.V."/>
            <person name="Lopez-Montes A."/>
            <person name="Asiedu R."/>
            <person name="Jamnadass R."/>
            <person name="Muchugi A."/>
            <person name="Goodstein D."/>
            <person name="Egesi C.N."/>
            <person name="Featherston J."/>
            <person name="Asfaw A."/>
            <person name="Simpson G.G."/>
            <person name="Dolezel J."/>
            <person name="Hendre P.S."/>
            <person name="Van Deynze A."/>
            <person name="Kumar P.L."/>
            <person name="Obidiegwu J.E."/>
            <person name="Bhattacharjee R."/>
            <person name="Rokhsar D.S."/>
        </authorList>
    </citation>
    <scope>NUCLEOTIDE SEQUENCE [LARGE SCALE GENOMIC DNA]</scope>
    <source>
        <strain evidence="2">cv. TDa95/00328</strain>
    </source>
</reference>
<organism evidence="1 2">
    <name type="scientific">Dioscorea alata</name>
    <name type="common">Purple yam</name>
    <dbReference type="NCBI Taxonomy" id="55571"/>
    <lineage>
        <taxon>Eukaryota</taxon>
        <taxon>Viridiplantae</taxon>
        <taxon>Streptophyta</taxon>
        <taxon>Embryophyta</taxon>
        <taxon>Tracheophyta</taxon>
        <taxon>Spermatophyta</taxon>
        <taxon>Magnoliopsida</taxon>
        <taxon>Liliopsida</taxon>
        <taxon>Dioscoreales</taxon>
        <taxon>Dioscoreaceae</taxon>
        <taxon>Dioscorea</taxon>
    </lineage>
</organism>
<evidence type="ECO:0000313" key="1">
    <source>
        <dbReference type="EMBL" id="KAH7682316.1"/>
    </source>
</evidence>